<keyword evidence="2" id="KW-1185">Reference proteome</keyword>
<proteinExistence type="predicted"/>
<reference evidence="1" key="1">
    <citation type="submission" date="2023-03" db="EMBL/GenBank/DDBJ databases">
        <title>Chromosome-scale reference genome and RAD-based genetic map of yellow starthistle (Centaurea solstitialis) reveal putative structural variation and QTLs associated with invader traits.</title>
        <authorList>
            <person name="Reatini B."/>
            <person name="Cang F.A."/>
            <person name="Jiang Q."/>
            <person name="Mckibben M.T.W."/>
            <person name="Barker M.S."/>
            <person name="Rieseberg L.H."/>
            <person name="Dlugosch K.M."/>
        </authorList>
    </citation>
    <scope>NUCLEOTIDE SEQUENCE</scope>
    <source>
        <strain evidence="1">CAN-66</strain>
        <tissue evidence="1">Leaf</tissue>
    </source>
</reference>
<comment type="caution">
    <text evidence="1">The sequence shown here is derived from an EMBL/GenBank/DDBJ whole genome shotgun (WGS) entry which is preliminary data.</text>
</comment>
<accession>A0AA38WMP5</accession>
<dbReference type="AlphaFoldDB" id="A0AA38WMP5"/>
<dbReference type="EMBL" id="JARYMX010000004">
    <property type="protein sequence ID" value="KAJ9554091.1"/>
    <property type="molecule type" value="Genomic_DNA"/>
</dbReference>
<protein>
    <submittedName>
        <fullName evidence="1">Uncharacterized protein</fullName>
    </submittedName>
</protein>
<evidence type="ECO:0000313" key="1">
    <source>
        <dbReference type="EMBL" id="KAJ9554091.1"/>
    </source>
</evidence>
<sequence>MPTVLSELERLIDLRLLAGSHVGTEMCSHPFPPTTNDINTLLFLSRKNLQLSFLGTRHTGGGVNYARFMEEFSLKEAEGYFVTASQLVQRSILRATKAPSLSTQVRIFPRREVTAPSFLLVLLLVPS</sequence>
<organism evidence="1 2">
    <name type="scientific">Centaurea solstitialis</name>
    <name type="common">yellow star-thistle</name>
    <dbReference type="NCBI Taxonomy" id="347529"/>
    <lineage>
        <taxon>Eukaryota</taxon>
        <taxon>Viridiplantae</taxon>
        <taxon>Streptophyta</taxon>
        <taxon>Embryophyta</taxon>
        <taxon>Tracheophyta</taxon>
        <taxon>Spermatophyta</taxon>
        <taxon>Magnoliopsida</taxon>
        <taxon>eudicotyledons</taxon>
        <taxon>Gunneridae</taxon>
        <taxon>Pentapetalae</taxon>
        <taxon>asterids</taxon>
        <taxon>campanulids</taxon>
        <taxon>Asterales</taxon>
        <taxon>Asteraceae</taxon>
        <taxon>Carduoideae</taxon>
        <taxon>Cardueae</taxon>
        <taxon>Centaureinae</taxon>
        <taxon>Centaurea</taxon>
    </lineage>
</organism>
<evidence type="ECO:0000313" key="2">
    <source>
        <dbReference type="Proteomes" id="UP001172457"/>
    </source>
</evidence>
<gene>
    <name evidence="1" type="ORF">OSB04_018136</name>
</gene>
<name>A0AA38WMP5_9ASTR</name>
<dbReference type="Proteomes" id="UP001172457">
    <property type="component" value="Chromosome 4"/>
</dbReference>